<organism evidence="2 3">
    <name type="scientific">Tulasnella bunyavirales-like virus 1</name>
    <dbReference type="NCBI Taxonomy" id="3071304"/>
    <lineage>
        <taxon>Viruses</taxon>
        <taxon>Riboviria</taxon>
        <taxon>Orthornavirae</taxon>
        <taxon>Negarnaviricota</taxon>
        <taxon>Polyploviricotina</taxon>
        <taxon>Bunyaviricetes</taxon>
        <taxon>Elliovirales</taxon>
        <taxon>Tulasviridae</taxon>
        <taxon>Orthotulasvirus</taxon>
        <taxon>Orthotulasvirus tulasnellae</taxon>
    </lineage>
</organism>
<dbReference type="Proteomes" id="UP000831682">
    <property type="component" value="Segment"/>
</dbReference>
<dbReference type="KEGG" id="vg:80538984"/>
<feature type="compositionally biased region" description="Polar residues" evidence="1">
    <location>
        <begin position="1"/>
        <end position="10"/>
    </location>
</feature>
<proteinExistence type="predicted"/>
<protein>
    <submittedName>
        <fullName evidence="2">Uncharacterized protein</fullName>
    </submittedName>
</protein>
<evidence type="ECO:0000313" key="3">
    <source>
        <dbReference type="Proteomes" id="UP000831682"/>
    </source>
</evidence>
<name>A0A974RNE3_9VIRU</name>
<feature type="region of interest" description="Disordered" evidence="1">
    <location>
        <begin position="856"/>
        <end position="876"/>
    </location>
</feature>
<accession>A0A974RNE3</accession>
<reference evidence="2" key="1">
    <citation type="journal article" date="2021" name="Virus Evol.">
        <title>The virome from a collection of endomycorrhizal fungi reveals new viral taxa with unprecedented genome organization.</title>
        <authorList>
            <person name="Sutela S."/>
            <person name="Forgia M."/>
            <person name="Vainio E."/>
            <person name="Chiapello M."/>
            <person name="Daghino S."/>
            <person name="Vallino M."/>
            <person name="Martino E."/>
            <person name="Girlanda M."/>
            <person name="Perotto S."/>
            <person name="Turina M."/>
        </authorList>
    </citation>
    <scope>NUCLEOTIDE SEQUENCE</scope>
    <source>
        <strain evidence="2">MUT4237</strain>
    </source>
</reference>
<dbReference type="GeneID" id="80538984"/>
<dbReference type="EMBL" id="MN793997">
    <property type="protein sequence ID" value="QPB44678.1"/>
    <property type="molecule type" value="Genomic_RNA"/>
</dbReference>
<feature type="region of interest" description="Disordered" evidence="1">
    <location>
        <begin position="1"/>
        <end position="41"/>
    </location>
</feature>
<sequence>MKRSAPSSKILNARRGAEHHSSMKQRRKAVKMKTKPRKNSFRAKKIHKLRKSNSAGSLIKKRTVTLRQWFWKPRHPSFYVAGRRRVHSKLSKNVDILSRKSAANSDTSNNASAPILNRAFWLSKSFKNKTQSVEWASHLLMSKERRRISDDCDRERFWYDCVFIQADSGYDSQRLLHGKMDLFDMMFDESRKKKTLTGHGFSSDNSGDGPVSNSNFASRFFTSEFDHHLWVDRMFVGDNEGDTLHWAREWTMGHLKSSFCTFRIRNETSIVRMISAILRVNMIPADTELINLIEGRDIPVYKKLFYYLMNVDMDPDFIRSDSKHRMFYHIKGRVPIQAIIVNGEATDEMLKIALDSQYFTNVIMVFKDHVKISMGPCLENRIADISIDPIDVYSMSLVDCTKDWGKEIRWFDLTTFVCKADLHGKNKVMKIDKTRFDDMIPMNAINDITVDTSDADLDKIETPLDLALLGYMNAPQLFSDMSTLGKKRSVMLGSVIQVDSSFYTELTYSDDTLLNNLTLFSLPDNGKVHHMTEFESSTKLSSRTDIHSVMKRLVSDVFGIVHFPGSRSVNSSSGIPVYLDDFKLVAYNEEKSLEVRHRSVEWLVDHNMPPWNLFNDPYYRKLLNANDSYEKLFFNMSTSGDGLLCGVRALQSSIRHQLNHDIDFDSLLELTRINQQQYLALFENDPEPDPFTGSNFTFDTLAATMDLFSVNLHVFGAQGRLTMRKDENLYDLCIRHTGMSHFEGLRPKFHVSLKRDSVSIKFDSASVFGNLLSKQQDDLDRSQAIGNFISKGIDLDNAVEEEVEELTIKERVRAVYEESTALDMPFVDYWVDLGFPFTKEVSDLLQEVRDEIFEQGMEDNDTQSEVDSNKGDADDDEPIDFMEEDEDHVKTNIEIAEELGLPEVKARPTLVSELIGMYTGFDDEVEKITSENKKARKRIKPESSNIDLPEIPSGTKDKEEKLKDLTLAEATVNSEQNENPVEVDCKKDPDVIENMFEFDIDGIEEGAQTGIREDSLFIDEGFQSQELTDLSSTLMSFLEYSEMQNNLKLDQFLSGPQFLQEQDMMIEGALVSHGVTTHSMMTPELPDLTAFLNSSTVSHQKVNLHLQESGGRLDYRMRNLVQIKSRPLI</sequence>
<evidence type="ECO:0000313" key="2">
    <source>
        <dbReference type="EMBL" id="QPB44678.1"/>
    </source>
</evidence>
<dbReference type="RefSeq" id="YP_010800387.1">
    <property type="nucleotide sequence ID" value="NC_076861.1"/>
</dbReference>
<feature type="compositionally biased region" description="Basic residues" evidence="1">
    <location>
        <begin position="22"/>
        <end position="41"/>
    </location>
</feature>
<feature type="region of interest" description="Disordered" evidence="1">
    <location>
        <begin position="936"/>
        <end position="956"/>
    </location>
</feature>
<keyword evidence="3" id="KW-1185">Reference proteome</keyword>
<evidence type="ECO:0000256" key="1">
    <source>
        <dbReference type="SAM" id="MobiDB-lite"/>
    </source>
</evidence>